<keyword evidence="9" id="KW-0238">DNA-binding</keyword>
<keyword evidence="10" id="KW-0233">DNA recombination</keyword>
<keyword evidence="8" id="KW-0695">RNA-directed DNA polymerase</keyword>
<dbReference type="PANTHER" id="PTHR33050">
    <property type="entry name" value="REVERSE TRANSCRIPTASE DOMAIN-CONTAINING PROTEIN"/>
    <property type="match status" value="1"/>
</dbReference>
<proteinExistence type="inferred from homology"/>
<keyword evidence="3" id="KW-0808">Transferase</keyword>
<dbReference type="Gene3D" id="1.10.443.10">
    <property type="entry name" value="Intergrase catalytic core"/>
    <property type="match status" value="1"/>
</dbReference>
<name>A0ABQ8LII0_LABRO</name>
<evidence type="ECO:0000256" key="8">
    <source>
        <dbReference type="ARBA" id="ARBA00022918"/>
    </source>
</evidence>
<dbReference type="CDD" id="cd09275">
    <property type="entry name" value="RNase_HI_RT_DIRS1"/>
    <property type="match status" value="1"/>
</dbReference>
<feature type="domain" description="Reverse transcriptase" evidence="12">
    <location>
        <begin position="1"/>
        <end position="308"/>
    </location>
</feature>
<dbReference type="InterPro" id="IPR043128">
    <property type="entry name" value="Rev_trsase/Diguanyl_cyclase"/>
</dbReference>
<evidence type="ECO:0000256" key="5">
    <source>
        <dbReference type="ARBA" id="ARBA00022722"/>
    </source>
</evidence>
<evidence type="ECO:0000256" key="7">
    <source>
        <dbReference type="ARBA" id="ARBA00022801"/>
    </source>
</evidence>
<keyword evidence="7" id="KW-0378">Hydrolase</keyword>
<feature type="compositionally biased region" description="Low complexity" evidence="11">
    <location>
        <begin position="31"/>
        <end position="42"/>
    </location>
</feature>
<comment type="similarity">
    <text evidence="1">Belongs to the beta type-B retroviral polymerase family. HERV class-II K(HML-2) pol subfamily.</text>
</comment>
<gene>
    <name evidence="13" type="ORF">H4Q32_000482</name>
</gene>
<evidence type="ECO:0000313" key="14">
    <source>
        <dbReference type="Proteomes" id="UP000830375"/>
    </source>
</evidence>
<keyword evidence="14" id="KW-1185">Reference proteome</keyword>
<feature type="region of interest" description="Disordered" evidence="11">
    <location>
        <begin position="1"/>
        <end position="65"/>
    </location>
</feature>
<keyword evidence="6" id="KW-0255">Endonuclease</keyword>
<accession>A0ABQ8LII0</accession>
<dbReference type="PROSITE" id="PS50878">
    <property type="entry name" value="RT_POL"/>
    <property type="match status" value="1"/>
</dbReference>
<dbReference type="InterPro" id="IPR052055">
    <property type="entry name" value="Hepadnavirus_pol/RT"/>
</dbReference>
<dbReference type="Gene3D" id="3.30.420.10">
    <property type="entry name" value="Ribonuclease H-like superfamily/Ribonuclease H"/>
    <property type="match status" value="1"/>
</dbReference>
<dbReference type="InterPro" id="IPR010998">
    <property type="entry name" value="Integrase_recombinase_N"/>
</dbReference>
<dbReference type="Pfam" id="PF17917">
    <property type="entry name" value="RT_RNaseH"/>
    <property type="match status" value="1"/>
</dbReference>
<dbReference type="Gene3D" id="1.10.150.130">
    <property type="match status" value="1"/>
</dbReference>
<dbReference type="Gene3D" id="3.30.70.270">
    <property type="match status" value="1"/>
</dbReference>
<dbReference type="InterPro" id="IPR043502">
    <property type="entry name" value="DNA/RNA_pol_sf"/>
</dbReference>
<keyword evidence="5" id="KW-0540">Nuclease</keyword>
<organism evidence="13 14">
    <name type="scientific">Labeo rohita</name>
    <name type="common">Indian major carp</name>
    <name type="synonym">Cyprinus rohita</name>
    <dbReference type="NCBI Taxonomy" id="84645"/>
    <lineage>
        <taxon>Eukaryota</taxon>
        <taxon>Metazoa</taxon>
        <taxon>Chordata</taxon>
        <taxon>Craniata</taxon>
        <taxon>Vertebrata</taxon>
        <taxon>Euteleostomi</taxon>
        <taxon>Actinopterygii</taxon>
        <taxon>Neopterygii</taxon>
        <taxon>Teleostei</taxon>
        <taxon>Ostariophysi</taxon>
        <taxon>Cypriniformes</taxon>
        <taxon>Cyprinidae</taxon>
        <taxon>Labeoninae</taxon>
        <taxon>Labeonini</taxon>
        <taxon>Labeo</taxon>
    </lineage>
</organism>
<dbReference type="SUPFAM" id="SSF47823">
    <property type="entry name" value="lambda integrase-like, N-terminal domain"/>
    <property type="match status" value="1"/>
</dbReference>
<dbReference type="SUPFAM" id="SSF56349">
    <property type="entry name" value="DNA breaking-rejoining enzymes"/>
    <property type="match status" value="1"/>
</dbReference>
<dbReference type="InterPro" id="IPR000477">
    <property type="entry name" value="RT_dom"/>
</dbReference>
<evidence type="ECO:0000256" key="2">
    <source>
        <dbReference type="ARBA" id="ARBA00012180"/>
    </source>
</evidence>
<evidence type="ECO:0000313" key="13">
    <source>
        <dbReference type="EMBL" id="KAI2650483.1"/>
    </source>
</evidence>
<dbReference type="EMBL" id="JACTAM010000022">
    <property type="protein sequence ID" value="KAI2650483.1"/>
    <property type="molecule type" value="Genomic_DNA"/>
</dbReference>
<evidence type="ECO:0000256" key="4">
    <source>
        <dbReference type="ARBA" id="ARBA00022695"/>
    </source>
</evidence>
<dbReference type="Proteomes" id="UP000830375">
    <property type="component" value="Unassembled WGS sequence"/>
</dbReference>
<evidence type="ECO:0000256" key="3">
    <source>
        <dbReference type="ARBA" id="ARBA00022679"/>
    </source>
</evidence>
<comment type="caution">
    <text evidence="13">The sequence shown here is derived from an EMBL/GenBank/DDBJ whole genome shotgun (WGS) entry which is preliminary data.</text>
</comment>
<evidence type="ECO:0000259" key="12">
    <source>
        <dbReference type="PROSITE" id="PS50878"/>
    </source>
</evidence>
<keyword evidence="4" id="KW-0548">Nucleotidyltransferase</keyword>
<evidence type="ECO:0000256" key="10">
    <source>
        <dbReference type="ARBA" id="ARBA00023172"/>
    </source>
</evidence>
<evidence type="ECO:0000256" key="1">
    <source>
        <dbReference type="ARBA" id="ARBA00010879"/>
    </source>
</evidence>
<dbReference type="SUPFAM" id="SSF56672">
    <property type="entry name" value="DNA/RNA polymerases"/>
    <property type="match status" value="1"/>
</dbReference>
<evidence type="ECO:0000256" key="6">
    <source>
        <dbReference type="ARBA" id="ARBA00022759"/>
    </source>
</evidence>
<dbReference type="InterPro" id="IPR013762">
    <property type="entry name" value="Integrase-like_cat_sf"/>
</dbReference>
<dbReference type="CDD" id="cd03714">
    <property type="entry name" value="RT_DIRS1"/>
    <property type="match status" value="1"/>
</dbReference>
<evidence type="ECO:0000256" key="11">
    <source>
        <dbReference type="SAM" id="MobiDB-lite"/>
    </source>
</evidence>
<dbReference type="InterPro" id="IPR036397">
    <property type="entry name" value="RNaseH_sf"/>
</dbReference>
<protein>
    <recommendedName>
        <fullName evidence="2">ribonuclease H</fullName>
        <ecNumber evidence="2">3.1.26.4</ecNumber>
    </recommendedName>
</protein>
<dbReference type="PANTHER" id="PTHR33050:SF7">
    <property type="entry name" value="RIBONUCLEASE H"/>
    <property type="match status" value="1"/>
</dbReference>
<dbReference type="Pfam" id="PF00078">
    <property type="entry name" value="RVT_1"/>
    <property type="match status" value="1"/>
</dbReference>
<reference evidence="13 14" key="1">
    <citation type="submission" date="2022-01" db="EMBL/GenBank/DDBJ databases">
        <title>A high-quality chromosome-level genome assembly of rohu carp, Labeo rohita.</title>
        <authorList>
            <person name="Arick M.A. II"/>
            <person name="Hsu C.-Y."/>
            <person name="Magbanua Z."/>
            <person name="Pechanova O."/>
            <person name="Grover C."/>
            <person name="Miller E."/>
            <person name="Thrash A."/>
            <person name="Ezzel L."/>
            <person name="Alam S."/>
            <person name="Benzie J."/>
            <person name="Hamilton M."/>
            <person name="Karsi A."/>
            <person name="Lawrence M.L."/>
            <person name="Peterson D.G."/>
        </authorList>
    </citation>
    <scope>NUCLEOTIDE SEQUENCE [LARGE SCALE GENOMIC DNA]</scope>
    <source>
        <strain evidence="14">BAU-BD-2019</strain>
        <tissue evidence="13">Blood</tissue>
    </source>
</reference>
<sequence>MSLRVSDSEPTFASAGTWEEGKCCSVQPDCSPGRSSYQSPSPSRRPPHRGHAGQLSADPTGGQAGGLVRAAQAVPVVDLDGTSRLRDSVRQTPAQIQGHPFHFCPLGHGCLCPACGDCSLTGERRNRACPSSRDEVGVLQPLLHRAQEERWVTTNPGHSSLESVPSQAAVQNAHFETYPFVRSTPGLVCGHRPEGRVLSRLDFASTQTFLRFAFEGRAYQYKVLPFGLSLSPRVFTKFVDGALNPLWRKGIRILNYLDDWLIMAHSRDQLCEHRDLVLQHLSHLGLRVNREKSKLSPVHRISFLGMELDSINMTACLTNERTQSVLNCLKSFRHKTAVPLKTFQRLLGHMAAAAAVTPLGLLHMRPLQRWLHDRVPRWAWHRGTLRIGVSPQCRRLFSPWSDPAYLRAGVPLGQVSRHVVVHTDASSTGWGAVCNGQAASGSWTGPRLLWHINCLELLAVLLALRRFLPMLRHKHVLVRTDNTATVAYINHQGGLRSRRMSQLARHLLLWSQTRLKSLRAVHIPGELNRAADQLSRQPTHPGEWRLHPQTVQLIWSRFGEAQIDLFASPESSHCQLYYSLSEAPLGRDALAHSWPPGPKYAFPPVSLLGKIREDGEQVLLVAPYWPTRTWFVDLTLLATAPPWKIPLRKDLLSQGMGIIWHPRPDLWNLHCASRWEDPQRCPIAVVLSFLQEKLERRLSPSTLKVYVAAIAAYHDAVDGESIGKHQLVVRFLRGARRVNPPRPHLIPSWDLSVALRGLQGPPFKPLVSVELKFLSLKTALLTALASIKRVGDLQAFSVNEACLEFGPADSHIILRPRPGYVPKVPTTPFRDQVVNLQALPPEEADPALALLCPVCALRVYVDRTWSFRHSEQLFVCFGGQQKENAVSKQRLAHWVVDAISLAYESQGEPCPLGVRAHSTRSVASSYALAHGASLADICRAAGWATPNTFARFYNLRVEPLSSRVLR</sequence>
<dbReference type="InterPro" id="IPR011010">
    <property type="entry name" value="DNA_brk_join_enz"/>
</dbReference>
<evidence type="ECO:0000256" key="9">
    <source>
        <dbReference type="ARBA" id="ARBA00023125"/>
    </source>
</evidence>
<dbReference type="EC" id="3.1.26.4" evidence="2"/>
<dbReference type="InterPro" id="IPR041373">
    <property type="entry name" value="RT_RNaseH"/>
</dbReference>